<dbReference type="OrthoDB" id="9761531at2"/>
<dbReference type="InterPro" id="IPR004477">
    <property type="entry name" value="ComEC_N"/>
</dbReference>
<evidence type="ECO:0000256" key="3">
    <source>
        <dbReference type="ARBA" id="ARBA00022692"/>
    </source>
</evidence>
<dbReference type="NCBIfam" id="TIGR00360">
    <property type="entry name" value="ComEC_N-term"/>
    <property type="match status" value="1"/>
</dbReference>
<dbReference type="InterPro" id="IPR052159">
    <property type="entry name" value="Competence_DNA_uptake"/>
</dbReference>
<feature type="transmembrane region" description="Helical" evidence="6">
    <location>
        <begin position="266"/>
        <end position="286"/>
    </location>
</feature>
<evidence type="ECO:0000256" key="4">
    <source>
        <dbReference type="ARBA" id="ARBA00022989"/>
    </source>
</evidence>
<feature type="transmembrane region" description="Helical" evidence="6">
    <location>
        <begin position="401"/>
        <end position="420"/>
    </location>
</feature>
<evidence type="ECO:0000313" key="10">
    <source>
        <dbReference type="Proteomes" id="UP000292855"/>
    </source>
</evidence>
<protein>
    <submittedName>
        <fullName evidence="9">ComEC family competence protein</fullName>
    </submittedName>
</protein>
<dbReference type="RefSeq" id="WP_130141458.1">
    <property type="nucleotide sequence ID" value="NZ_SGIT01000002.1"/>
</dbReference>
<feature type="transmembrane region" description="Helical" evidence="6">
    <location>
        <begin position="344"/>
        <end position="363"/>
    </location>
</feature>
<reference evidence="9 10" key="1">
    <citation type="submission" date="2019-02" db="EMBL/GenBank/DDBJ databases">
        <authorList>
            <person name="Li Y."/>
        </authorList>
    </citation>
    <scope>NUCLEOTIDE SEQUENCE [LARGE SCALE GENOMIC DNA]</scope>
    <source>
        <strain evidence="9 10">30C10-4-7</strain>
    </source>
</reference>
<dbReference type="Proteomes" id="UP000292855">
    <property type="component" value="Unassembled WGS sequence"/>
</dbReference>
<gene>
    <name evidence="9" type="ORF">EWE74_10250</name>
</gene>
<feature type="transmembrane region" description="Helical" evidence="6">
    <location>
        <begin position="298"/>
        <end position="314"/>
    </location>
</feature>
<organism evidence="9 10">
    <name type="scientific">Sphingobacterium corticibacterium</name>
    <dbReference type="NCBI Taxonomy" id="2484746"/>
    <lineage>
        <taxon>Bacteria</taxon>
        <taxon>Pseudomonadati</taxon>
        <taxon>Bacteroidota</taxon>
        <taxon>Sphingobacteriia</taxon>
        <taxon>Sphingobacteriales</taxon>
        <taxon>Sphingobacteriaceae</taxon>
        <taxon>Sphingobacterium</taxon>
    </lineage>
</organism>
<comment type="subcellular location">
    <subcellularLocation>
        <location evidence="1">Cell membrane</location>
        <topology evidence="1">Multi-pass membrane protein</topology>
    </subcellularLocation>
</comment>
<dbReference type="InterPro" id="IPR025405">
    <property type="entry name" value="DUF4131"/>
</dbReference>
<name>A0A4V2DBX8_9SPHI</name>
<feature type="transmembrane region" description="Helical" evidence="6">
    <location>
        <begin position="12"/>
        <end position="31"/>
    </location>
</feature>
<feature type="transmembrane region" description="Helical" evidence="6">
    <location>
        <begin position="488"/>
        <end position="510"/>
    </location>
</feature>
<dbReference type="Pfam" id="PF13567">
    <property type="entry name" value="DUF4131"/>
    <property type="match status" value="1"/>
</dbReference>
<feature type="transmembrane region" description="Helical" evidence="6">
    <location>
        <begin position="426"/>
        <end position="449"/>
    </location>
</feature>
<dbReference type="Pfam" id="PF03772">
    <property type="entry name" value="Competence"/>
    <property type="match status" value="1"/>
</dbReference>
<feature type="transmembrane region" description="Helical" evidence="6">
    <location>
        <begin position="369"/>
        <end position="389"/>
    </location>
</feature>
<keyword evidence="4 6" id="KW-1133">Transmembrane helix</keyword>
<keyword evidence="5 6" id="KW-0472">Membrane</keyword>
<evidence type="ECO:0000259" key="8">
    <source>
        <dbReference type="Pfam" id="PF13567"/>
    </source>
</evidence>
<keyword evidence="3 6" id="KW-0812">Transmembrane</keyword>
<dbReference type="EMBL" id="SGIT01000002">
    <property type="protein sequence ID" value="RZF59538.1"/>
    <property type="molecule type" value="Genomic_DNA"/>
</dbReference>
<evidence type="ECO:0000259" key="7">
    <source>
        <dbReference type="Pfam" id="PF03772"/>
    </source>
</evidence>
<dbReference type="AlphaFoldDB" id="A0A4V2DBX8"/>
<dbReference type="GO" id="GO:0005886">
    <property type="term" value="C:plasma membrane"/>
    <property type="evidence" value="ECO:0007669"/>
    <property type="project" value="UniProtKB-SubCell"/>
</dbReference>
<keyword evidence="10" id="KW-1185">Reference proteome</keyword>
<evidence type="ECO:0000256" key="5">
    <source>
        <dbReference type="ARBA" id="ARBA00023136"/>
    </source>
</evidence>
<dbReference type="PANTHER" id="PTHR30619:SF1">
    <property type="entry name" value="RECOMBINATION PROTEIN 2"/>
    <property type="match status" value="1"/>
</dbReference>
<evidence type="ECO:0000256" key="1">
    <source>
        <dbReference type="ARBA" id="ARBA00004651"/>
    </source>
</evidence>
<feature type="transmembrane region" description="Helical" evidence="6">
    <location>
        <begin position="37"/>
        <end position="54"/>
    </location>
</feature>
<accession>A0A4V2DBX8</accession>
<proteinExistence type="predicted"/>
<evidence type="ECO:0000256" key="2">
    <source>
        <dbReference type="ARBA" id="ARBA00022475"/>
    </source>
</evidence>
<comment type="caution">
    <text evidence="9">The sequence shown here is derived from an EMBL/GenBank/DDBJ whole genome shotgun (WGS) entry which is preliminary data.</text>
</comment>
<feature type="domain" description="ComEC/Rec2-related protein" evidence="7">
    <location>
        <begin position="244"/>
        <end position="511"/>
    </location>
</feature>
<keyword evidence="2" id="KW-1003">Cell membrane</keyword>
<feature type="transmembrane region" description="Helical" evidence="6">
    <location>
        <begin position="517"/>
        <end position="537"/>
    </location>
</feature>
<sequence length="696" mass="79215">MVGHAIYLALRKVPFASVFLFFGTGIMSGYYLPLSILLFRIIVGCMIIIFLFLVGMEAYGRQLRRIFFPPIFYGWLFLLGIVWIERELPAQQSQYFVGKKADYLIGVVTDEPVYGEASIHFPLEIRHIVDDEKVSPATGQIMLRIVHKNKESDLSLSYGDKLLFRNEVMDIREPYNPKQFDYKRYLAHKNIYHQAYIKPADIRLLGNNYGNTVIAQALAIRRYFVHKFSRFISNKDALDICAALILGYRAHFPMETLTAFINTGTVHVLSVSGLHVGMVFFLLNFLLGFLDRFPYGRPIRFVLILVAIWGYVLLTGMAPSILRAGVMISFLLVARWSQRANQNLNSLFASACCLLLVDPFMIFDMGFQLSYLAVLGLFTLYPLLNKVLLINNKGLRMTWQAVLVSVSAQLFTTPLALYYFQQFPNYFLLGNLFVSLPATALMYMGIALATCPFPLVNAYLAQGLTYLCRFLLWGLQTIEELPFATVQGVAFSGVQLALFLLVIIFLLITWYSLRKQFLWCTFIAIGILLFSAVISSIKYTSYQGIKIYNVGREVAIAVINHGKVSLISTLDSVAHPYIKRQVLPDLNHYIRMTDIAFYPLQLKRGDRVKIQTSIGTLGIIEGGRGEMGPMVCDILLWRNISSYDKVNDKNFSHVALAIFDGSNKTERLPAMIKMADSLDLRYYVLKNNFAYVWEKK</sequence>
<evidence type="ECO:0000256" key="6">
    <source>
        <dbReference type="SAM" id="Phobius"/>
    </source>
</evidence>
<evidence type="ECO:0000313" key="9">
    <source>
        <dbReference type="EMBL" id="RZF59538.1"/>
    </source>
</evidence>
<feature type="transmembrane region" description="Helical" evidence="6">
    <location>
        <begin position="66"/>
        <end position="84"/>
    </location>
</feature>
<dbReference type="PANTHER" id="PTHR30619">
    <property type="entry name" value="DNA INTERNALIZATION/COMPETENCE PROTEIN COMEC/REC2"/>
    <property type="match status" value="1"/>
</dbReference>
<feature type="domain" description="DUF4131" evidence="8">
    <location>
        <begin position="36"/>
        <end position="201"/>
    </location>
</feature>